<dbReference type="AlphaFoldDB" id="A0A1U8A295"/>
<dbReference type="EC" id="3.4.19.13" evidence="9"/>
<dbReference type="STRING" id="4432.A0A1U8A295"/>
<dbReference type="SUPFAM" id="SSF56235">
    <property type="entry name" value="N-terminal nucleophile aminohydrolases (Ntn hydrolases)"/>
    <property type="match status" value="1"/>
</dbReference>
<keyword evidence="9" id="KW-0012">Acyltransferase</keyword>
<dbReference type="Proteomes" id="UP000189703">
    <property type="component" value="Unplaced"/>
</dbReference>
<evidence type="ECO:0000256" key="9">
    <source>
        <dbReference type="RuleBase" id="RU368068"/>
    </source>
</evidence>
<evidence type="ECO:0000313" key="10">
    <source>
        <dbReference type="Proteomes" id="UP000189703"/>
    </source>
</evidence>
<dbReference type="EC" id="2.3.2.2" evidence="9"/>
<dbReference type="NCBIfam" id="TIGR00066">
    <property type="entry name" value="g_glut_trans"/>
    <property type="match status" value="1"/>
</dbReference>
<dbReference type="UniPathway" id="UPA00204"/>
<evidence type="ECO:0000256" key="4">
    <source>
        <dbReference type="ARBA" id="ARBA00009381"/>
    </source>
</evidence>
<dbReference type="InterPro" id="IPR043137">
    <property type="entry name" value="GGT_ssub_C"/>
</dbReference>
<dbReference type="PRINTS" id="PR01210">
    <property type="entry name" value="GGTRANSPTASE"/>
</dbReference>
<dbReference type="InterPro" id="IPR029055">
    <property type="entry name" value="Ntn_hydrolases_N"/>
</dbReference>
<dbReference type="PANTHER" id="PTHR11686:SF34">
    <property type="entry name" value="GLUTATHIONE HYDROLASE 1-RELATED"/>
    <property type="match status" value="1"/>
</dbReference>
<dbReference type="FunFam" id="3.60.20.40:FF:000004">
    <property type="entry name" value="Glutathione hydrolase 1"/>
    <property type="match status" value="1"/>
</dbReference>
<organism evidence="10 11">
    <name type="scientific">Nelumbo nucifera</name>
    <name type="common">Sacred lotus</name>
    <dbReference type="NCBI Taxonomy" id="4432"/>
    <lineage>
        <taxon>Eukaryota</taxon>
        <taxon>Viridiplantae</taxon>
        <taxon>Streptophyta</taxon>
        <taxon>Embryophyta</taxon>
        <taxon>Tracheophyta</taxon>
        <taxon>Spermatophyta</taxon>
        <taxon>Magnoliopsida</taxon>
        <taxon>Proteales</taxon>
        <taxon>Nelumbonaceae</taxon>
        <taxon>Nelumbo</taxon>
    </lineage>
</organism>
<dbReference type="KEGG" id="nnu:104600041"/>
<dbReference type="GeneID" id="104600041"/>
<dbReference type="RefSeq" id="XP_010261138.1">
    <property type="nucleotide sequence ID" value="XM_010262836.2"/>
</dbReference>
<protein>
    <recommendedName>
        <fullName evidence="9">Glutathione hydrolase</fullName>
        <ecNumber evidence="9">2.3.2.2</ecNumber>
        <ecNumber evidence="9">3.4.19.13</ecNumber>
    </recommendedName>
    <alternativeName>
        <fullName evidence="9">Gamma-glutamyltransferase</fullName>
    </alternativeName>
    <alternativeName>
        <fullName evidence="9">Gamma-glutamyltranspeptidase</fullName>
    </alternativeName>
</protein>
<dbReference type="PANTHER" id="PTHR11686">
    <property type="entry name" value="GAMMA GLUTAMYL TRANSPEPTIDASE"/>
    <property type="match status" value="1"/>
</dbReference>
<reference evidence="11" key="1">
    <citation type="submission" date="2025-08" db="UniProtKB">
        <authorList>
            <consortium name="RefSeq"/>
        </authorList>
    </citation>
    <scope>IDENTIFICATION</scope>
</reference>
<dbReference type="eggNOG" id="KOG2410">
    <property type="taxonomic scope" value="Eukaryota"/>
</dbReference>
<sequence>MVSSRAPLVFWPTITLLWVSLLPSSSSSSVSGLIGSNKTRREIITARHGAVATDDGRCSRIGRDVLGEGGNAIDASVAAALCLGVVSPASSGIGGGAFMLIRLRNGKTQAFDMRETAPLLASQNMYNGNATLKASGPLSIAVPGEVAGLYEAWKEHGKLPWKRLVRPAEKLARRGFKISPYLHMQMSTTQSGIFADKGLRDIFTSNGNLLQQGDTCRNKKLAQTLRSISRHGPIVFYNGSVGFNLVKDVREAGGIMSMKDLQSYRVRMRKPISADVLGHKIIGMPPPSSGSASMMLVLNTLAQYGNSGVSGSLGIHREIEALKHAFAVRMNLGDPDFVNVSLVVSDMLSVKFAQELKKTIFDNMTFAPSHYGGRWNQIQDHGTSHMSVVDRERNAVSMTTTINGYFGAVFLSPSTGILLNNEMDDFSMPGNSSADLPPPAPANFIRPNKRPLSSMSPTIVLKDGQLKAVVGASGGAMIIAGTTEVFLNHFAKGMDPLSSVLAPRIYHQLIPNVVLYENWTTVNGDHFEIPAETRAALQKKGHILKSLAGGTICQFILHRLEGSKVDKGTVFGELAAVSDPRKGGFPAGF</sequence>
<dbReference type="GO" id="GO:0016756">
    <property type="term" value="F:glutathione gamma-glutamylcysteinyltransferase activity"/>
    <property type="evidence" value="ECO:0007669"/>
    <property type="project" value="UniProtKB-ARBA"/>
</dbReference>
<comment type="similarity">
    <text evidence="4">Belongs to the gamma-glutamyltransferase family.</text>
</comment>
<dbReference type="OMA" id="GFMLVHL"/>
<evidence type="ECO:0000256" key="8">
    <source>
        <dbReference type="ARBA" id="ARBA00047417"/>
    </source>
</evidence>
<evidence type="ECO:0000256" key="3">
    <source>
        <dbReference type="ARBA" id="ARBA00005115"/>
    </source>
</evidence>
<keyword evidence="6 9" id="KW-0378">Hydrolase</keyword>
<keyword evidence="7" id="KW-0325">Glycoprotein</keyword>
<dbReference type="Pfam" id="PF01019">
    <property type="entry name" value="G_glu_transpept"/>
    <property type="match status" value="1"/>
</dbReference>
<evidence type="ECO:0000313" key="11">
    <source>
        <dbReference type="RefSeq" id="XP_010261138.1"/>
    </source>
</evidence>
<comment type="function">
    <text evidence="9">Cleaves the gamma-glutamyl peptide bond of glutathione and glutathione conjugates.</text>
</comment>
<dbReference type="FunCoup" id="A0A1U8A295">
    <property type="interactions" value="794"/>
</dbReference>
<proteinExistence type="inferred from homology"/>
<keyword evidence="5 9" id="KW-0808">Transferase</keyword>
<comment type="pathway">
    <text evidence="3 9">Sulfur metabolism; glutathione metabolism.</text>
</comment>
<dbReference type="GO" id="GO:0036374">
    <property type="term" value="F:glutathione hydrolase activity"/>
    <property type="evidence" value="ECO:0000318"/>
    <property type="project" value="GO_Central"/>
</dbReference>
<dbReference type="GO" id="GO:0005886">
    <property type="term" value="C:plasma membrane"/>
    <property type="evidence" value="ECO:0000318"/>
    <property type="project" value="GO_Central"/>
</dbReference>
<dbReference type="Gene3D" id="1.10.246.130">
    <property type="match status" value="1"/>
</dbReference>
<accession>A0A1U8A295</accession>
<evidence type="ECO:0000256" key="1">
    <source>
        <dbReference type="ARBA" id="ARBA00001049"/>
    </source>
</evidence>
<evidence type="ECO:0000256" key="5">
    <source>
        <dbReference type="ARBA" id="ARBA00022679"/>
    </source>
</evidence>
<dbReference type="Gene3D" id="3.60.20.40">
    <property type="match status" value="1"/>
</dbReference>
<name>A0A1U8A295_NELNU</name>
<dbReference type="InterPro" id="IPR043138">
    <property type="entry name" value="GGT_lsub"/>
</dbReference>
<comment type="catalytic activity">
    <reaction evidence="8 9">
        <text>an N-terminal (5-L-glutamyl)-[peptide] + an alpha-amino acid = 5-L-glutamyl amino acid + an N-terminal L-alpha-aminoacyl-[peptide]</text>
        <dbReference type="Rhea" id="RHEA:23904"/>
        <dbReference type="Rhea" id="RHEA-COMP:9780"/>
        <dbReference type="Rhea" id="RHEA-COMP:9795"/>
        <dbReference type="ChEBI" id="CHEBI:77644"/>
        <dbReference type="ChEBI" id="CHEBI:78597"/>
        <dbReference type="ChEBI" id="CHEBI:78599"/>
        <dbReference type="ChEBI" id="CHEBI:78608"/>
        <dbReference type="EC" id="2.3.2.2"/>
    </reaction>
</comment>
<dbReference type="FunFam" id="1.10.246.130:FF:000001">
    <property type="entry name" value="Gamma-glutamyltransferase 5 isoform 1"/>
    <property type="match status" value="1"/>
</dbReference>
<comment type="catalytic activity">
    <reaction evidence="2 9">
        <text>glutathione + H2O = L-cysteinylglycine + L-glutamate</text>
        <dbReference type="Rhea" id="RHEA:28807"/>
        <dbReference type="ChEBI" id="CHEBI:15377"/>
        <dbReference type="ChEBI" id="CHEBI:29985"/>
        <dbReference type="ChEBI" id="CHEBI:57925"/>
        <dbReference type="ChEBI" id="CHEBI:61694"/>
        <dbReference type="EC" id="3.4.19.13"/>
    </reaction>
</comment>
<dbReference type="InterPro" id="IPR000101">
    <property type="entry name" value="GGT_peptidase"/>
</dbReference>
<dbReference type="GO" id="GO:0006751">
    <property type="term" value="P:glutathione catabolic process"/>
    <property type="evidence" value="ECO:0000318"/>
    <property type="project" value="GO_Central"/>
</dbReference>
<gene>
    <name evidence="11" type="primary">LOC104600041</name>
</gene>
<dbReference type="GO" id="GO:0103068">
    <property type="term" value="F:leukotriene C4 gamma-glutamyl transferase activity"/>
    <property type="evidence" value="ECO:0007669"/>
    <property type="project" value="UniProtKB-EC"/>
</dbReference>
<evidence type="ECO:0000256" key="2">
    <source>
        <dbReference type="ARBA" id="ARBA00001089"/>
    </source>
</evidence>
<keyword evidence="10" id="KW-1185">Reference proteome</keyword>
<evidence type="ECO:0000256" key="7">
    <source>
        <dbReference type="ARBA" id="ARBA00023180"/>
    </source>
</evidence>
<evidence type="ECO:0000256" key="6">
    <source>
        <dbReference type="ARBA" id="ARBA00022801"/>
    </source>
</evidence>
<comment type="catalytic activity">
    <reaction evidence="1 9">
        <text>an S-substituted glutathione + H2O = an S-substituted L-cysteinylglycine + L-glutamate</text>
        <dbReference type="Rhea" id="RHEA:59468"/>
        <dbReference type="ChEBI" id="CHEBI:15377"/>
        <dbReference type="ChEBI" id="CHEBI:29985"/>
        <dbReference type="ChEBI" id="CHEBI:90779"/>
        <dbReference type="ChEBI" id="CHEBI:143103"/>
        <dbReference type="EC" id="3.4.19.13"/>
    </reaction>
</comment>
<dbReference type="OrthoDB" id="2015213at2759"/>